<dbReference type="Proteomes" id="UP000427906">
    <property type="component" value="Chromosome"/>
</dbReference>
<evidence type="ECO:0000256" key="1">
    <source>
        <dbReference type="ARBA" id="ARBA00000085"/>
    </source>
</evidence>
<dbReference type="KEGG" id="dalk:DSCA_01640"/>
<dbReference type="InterPro" id="IPR001789">
    <property type="entry name" value="Sig_transdc_resp-reg_receiver"/>
</dbReference>
<evidence type="ECO:0000313" key="15">
    <source>
        <dbReference type="EMBL" id="BBO66234.1"/>
    </source>
</evidence>
<dbReference type="Gene3D" id="3.40.50.2300">
    <property type="match status" value="1"/>
</dbReference>
<feature type="coiled-coil region" evidence="10">
    <location>
        <begin position="142"/>
        <end position="169"/>
    </location>
</feature>
<evidence type="ECO:0000256" key="4">
    <source>
        <dbReference type="ARBA" id="ARBA00022679"/>
    </source>
</evidence>
<dbReference type="CDD" id="cd00130">
    <property type="entry name" value="PAS"/>
    <property type="match status" value="2"/>
</dbReference>
<dbReference type="InterPro" id="IPR005467">
    <property type="entry name" value="His_kinase_dom"/>
</dbReference>
<dbReference type="NCBIfam" id="TIGR00229">
    <property type="entry name" value="sensory_box"/>
    <property type="match status" value="2"/>
</dbReference>
<sequence length="669" mass="73940">MTSDKTASNTLPDAESISLANASSIVLRLDSEGRVIFLNPFGLNFFGYRASELIGRHAVGTIIPETDHTGNDLAAMIDDLLCRPDNYSHQINENRRKNGDRVWVVWSNRAFRDETGKVAHILCVGNDITDRKAFEAVLEKARLELTAKVQEQNNRLRKEVEERKKAQHALAESLDRYRLFSEVSTEGILFHDKGIAIEVNDAFADLIECPREQLIGKDVIGRFVSPEDMERVRQNIHSNDDAIYEIKIRSATGRLFPAELRACPGELAGRPCRVVSVRDITNRKKTERQLIQSQKMEAVGTLAGGIAHDFNNMLAGIQGNVEIIRHQLSPNSSHQKRLAIINQIVQRGANLSGQLLGYARGGQTEISEIKLNRLVEGALEMFGQTQRQIDIQTRFSPATPAVRGDRTQIEQVLLNLLINAVHAMPGGGTLFIETHATDLCENDTRTYEIIPGHYAMLSVRDTGHGMDPQTQRQIFEPFFTTKAQGQGTGLGLASTYGIVKNHKGYIEVYSAPGEGAQFNVLLPASDNAEEAASAIDTSMEKGTETLMIVDDEPDFLEVGREMLALLGYAVVTAGDSDEAVARFRKAAGSISLVIMDMIMPGPGVDVTVRRLKELDPSVRILLSSGYSQNGEVARNLMRQCNGFIQKPFRLTSLSTKIRELLETASDENS</sequence>
<feature type="modified residue" description="4-aspartylphosphate" evidence="9">
    <location>
        <position position="596"/>
    </location>
</feature>
<dbReference type="SUPFAM" id="SSF52172">
    <property type="entry name" value="CheY-like"/>
    <property type="match status" value="1"/>
</dbReference>
<evidence type="ECO:0000259" key="12">
    <source>
        <dbReference type="PROSITE" id="PS50110"/>
    </source>
</evidence>
<keyword evidence="4" id="KW-0808">Transferase</keyword>
<dbReference type="InterPro" id="IPR011006">
    <property type="entry name" value="CheY-like_superfamily"/>
</dbReference>
<dbReference type="InterPro" id="IPR036097">
    <property type="entry name" value="HisK_dim/P_sf"/>
</dbReference>
<dbReference type="SMART" id="SM00448">
    <property type="entry name" value="REC"/>
    <property type="match status" value="1"/>
</dbReference>
<dbReference type="Pfam" id="PF13426">
    <property type="entry name" value="PAS_9"/>
    <property type="match status" value="1"/>
</dbReference>
<feature type="domain" description="Response regulatory" evidence="12">
    <location>
        <begin position="545"/>
        <end position="661"/>
    </location>
</feature>
<keyword evidence="8" id="KW-0902">Two-component regulatory system</keyword>
<dbReference type="InterPro" id="IPR000700">
    <property type="entry name" value="PAS-assoc_C"/>
</dbReference>
<dbReference type="InterPro" id="IPR004358">
    <property type="entry name" value="Sig_transdc_His_kin-like_C"/>
</dbReference>
<evidence type="ECO:0000256" key="9">
    <source>
        <dbReference type="PROSITE-ProRule" id="PRU00169"/>
    </source>
</evidence>
<evidence type="ECO:0000259" key="14">
    <source>
        <dbReference type="PROSITE" id="PS50113"/>
    </source>
</evidence>
<feature type="domain" description="PAS" evidence="13">
    <location>
        <begin position="19"/>
        <end position="68"/>
    </location>
</feature>
<dbReference type="CDD" id="cd00156">
    <property type="entry name" value="REC"/>
    <property type="match status" value="1"/>
</dbReference>
<dbReference type="InterPro" id="IPR036890">
    <property type="entry name" value="HATPase_C_sf"/>
</dbReference>
<dbReference type="InterPro" id="IPR003594">
    <property type="entry name" value="HATPase_dom"/>
</dbReference>
<dbReference type="PANTHER" id="PTHR43065">
    <property type="entry name" value="SENSOR HISTIDINE KINASE"/>
    <property type="match status" value="1"/>
</dbReference>
<dbReference type="SMART" id="SM00086">
    <property type="entry name" value="PAC"/>
    <property type="match status" value="2"/>
</dbReference>
<evidence type="ECO:0000256" key="10">
    <source>
        <dbReference type="SAM" id="Coils"/>
    </source>
</evidence>
<evidence type="ECO:0000256" key="3">
    <source>
        <dbReference type="ARBA" id="ARBA00022553"/>
    </source>
</evidence>
<dbReference type="PROSITE" id="PS50112">
    <property type="entry name" value="PAS"/>
    <property type="match status" value="2"/>
</dbReference>
<dbReference type="AlphaFoldDB" id="A0A5K7YIJ4"/>
<dbReference type="Pfam" id="PF02518">
    <property type="entry name" value="HATPase_c"/>
    <property type="match status" value="1"/>
</dbReference>
<feature type="domain" description="PAS" evidence="13">
    <location>
        <begin position="193"/>
        <end position="237"/>
    </location>
</feature>
<keyword evidence="10" id="KW-0175">Coiled coil</keyword>
<dbReference type="EMBL" id="AP021874">
    <property type="protein sequence ID" value="BBO66234.1"/>
    <property type="molecule type" value="Genomic_DNA"/>
</dbReference>
<dbReference type="RefSeq" id="WP_155314645.1">
    <property type="nucleotide sequence ID" value="NZ_AP021874.1"/>
</dbReference>
<dbReference type="GO" id="GO:0000155">
    <property type="term" value="F:phosphorelay sensor kinase activity"/>
    <property type="evidence" value="ECO:0007669"/>
    <property type="project" value="InterPro"/>
</dbReference>
<dbReference type="Pfam" id="PF08448">
    <property type="entry name" value="PAS_4"/>
    <property type="match status" value="1"/>
</dbReference>
<dbReference type="PANTHER" id="PTHR43065:SF46">
    <property type="entry name" value="C4-DICARBOXYLATE TRANSPORT SENSOR PROTEIN DCTB"/>
    <property type="match status" value="1"/>
</dbReference>
<dbReference type="InterPro" id="IPR001610">
    <property type="entry name" value="PAC"/>
</dbReference>
<dbReference type="InterPro" id="IPR003661">
    <property type="entry name" value="HisK_dim/P_dom"/>
</dbReference>
<dbReference type="Pfam" id="PF00072">
    <property type="entry name" value="Response_reg"/>
    <property type="match status" value="1"/>
</dbReference>
<dbReference type="SUPFAM" id="SSF55785">
    <property type="entry name" value="PYP-like sensor domain (PAS domain)"/>
    <property type="match status" value="2"/>
</dbReference>
<evidence type="ECO:0000256" key="8">
    <source>
        <dbReference type="ARBA" id="ARBA00023012"/>
    </source>
</evidence>
<dbReference type="PROSITE" id="PS50110">
    <property type="entry name" value="RESPONSE_REGULATORY"/>
    <property type="match status" value="1"/>
</dbReference>
<dbReference type="GO" id="GO:0005524">
    <property type="term" value="F:ATP binding"/>
    <property type="evidence" value="ECO:0007669"/>
    <property type="project" value="UniProtKB-KW"/>
</dbReference>
<accession>A0A5K7YIJ4</accession>
<evidence type="ECO:0000256" key="6">
    <source>
        <dbReference type="ARBA" id="ARBA00022777"/>
    </source>
</evidence>
<feature type="domain" description="PAC" evidence="14">
    <location>
        <begin position="87"/>
        <end position="140"/>
    </location>
</feature>
<dbReference type="SMART" id="SM00091">
    <property type="entry name" value="PAS"/>
    <property type="match status" value="2"/>
</dbReference>
<protein>
    <recommendedName>
        <fullName evidence="2">histidine kinase</fullName>
        <ecNumber evidence="2">2.7.13.3</ecNumber>
    </recommendedName>
</protein>
<dbReference type="PROSITE" id="PS50113">
    <property type="entry name" value="PAC"/>
    <property type="match status" value="1"/>
</dbReference>
<keyword evidence="16" id="KW-1185">Reference proteome</keyword>
<keyword evidence="5" id="KW-0547">Nucleotide-binding</keyword>
<reference evidence="15 16" key="1">
    <citation type="submission" date="2019-11" db="EMBL/GenBank/DDBJ databases">
        <title>Comparative genomics of hydrocarbon-degrading Desulfosarcina strains.</title>
        <authorList>
            <person name="Watanabe M."/>
            <person name="Kojima H."/>
            <person name="Fukui M."/>
        </authorList>
    </citation>
    <scope>NUCLEOTIDE SEQUENCE [LARGE SCALE GENOMIC DNA]</scope>
    <source>
        <strain evidence="15 16">PL12</strain>
    </source>
</reference>
<evidence type="ECO:0000259" key="13">
    <source>
        <dbReference type="PROSITE" id="PS50112"/>
    </source>
</evidence>
<dbReference type="InterPro" id="IPR035965">
    <property type="entry name" value="PAS-like_dom_sf"/>
</dbReference>
<evidence type="ECO:0000259" key="11">
    <source>
        <dbReference type="PROSITE" id="PS50109"/>
    </source>
</evidence>
<evidence type="ECO:0000313" key="16">
    <source>
        <dbReference type="Proteomes" id="UP000427906"/>
    </source>
</evidence>
<keyword evidence="6" id="KW-0418">Kinase</keyword>
<dbReference type="SMART" id="SM00387">
    <property type="entry name" value="HATPase_c"/>
    <property type="match status" value="1"/>
</dbReference>
<dbReference type="InterPro" id="IPR013656">
    <property type="entry name" value="PAS_4"/>
</dbReference>
<dbReference type="EC" id="2.7.13.3" evidence="2"/>
<comment type="catalytic activity">
    <reaction evidence="1">
        <text>ATP + protein L-histidine = ADP + protein N-phospho-L-histidine.</text>
        <dbReference type="EC" id="2.7.13.3"/>
    </reaction>
</comment>
<evidence type="ECO:0000256" key="7">
    <source>
        <dbReference type="ARBA" id="ARBA00022840"/>
    </source>
</evidence>
<evidence type="ECO:0000256" key="2">
    <source>
        <dbReference type="ARBA" id="ARBA00012438"/>
    </source>
</evidence>
<name>A0A5K7YIJ4_9BACT</name>
<dbReference type="PROSITE" id="PS50109">
    <property type="entry name" value="HIS_KIN"/>
    <property type="match status" value="1"/>
</dbReference>
<dbReference type="InterPro" id="IPR000014">
    <property type="entry name" value="PAS"/>
</dbReference>
<dbReference type="Gene3D" id="3.30.565.10">
    <property type="entry name" value="Histidine kinase-like ATPase, C-terminal domain"/>
    <property type="match status" value="1"/>
</dbReference>
<dbReference type="Gene3D" id="3.30.450.20">
    <property type="entry name" value="PAS domain"/>
    <property type="match status" value="2"/>
</dbReference>
<dbReference type="SUPFAM" id="SSF47384">
    <property type="entry name" value="Homodimeric domain of signal transducing histidine kinase"/>
    <property type="match status" value="1"/>
</dbReference>
<keyword evidence="7" id="KW-0067">ATP-binding</keyword>
<keyword evidence="3 9" id="KW-0597">Phosphoprotein</keyword>
<organism evidence="15 16">
    <name type="scientific">Desulfosarcina alkanivorans</name>
    <dbReference type="NCBI Taxonomy" id="571177"/>
    <lineage>
        <taxon>Bacteria</taxon>
        <taxon>Pseudomonadati</taxon>
        <taxon>Thermodesulfobacteriota</taxon>
        <taxon>Desulfobacteria</taxon>
        <taxon>Desulfobacterales</taxon>
        <taxon>Desulfosarcinaceae</taxon>
        <taxon>Desulfosarcina</taxon>
    </lineage>
</organism>
<dbReference type="CDD" id="cd00082">
    <property type="entry name" value="HisKA"/>
    <property type="match status" value="1"/>
</dbReference>
<dbReference type="Gene3D" id="1.10.287.130">
    <property type="match status" value="1"/>
</dbReference>
<dbReference type="OrthoDB" id="5416062at2"/>
<proteinExistence type="predicted"/>
<gene>
    <name evidence="15" type="ORF">DSCA_01640</name>
</gene>
<feature type="domain" description="Histidine kinase" evidence="11">
    <location>
        <begin position="305"/>
        <end position="526"/>
    </location>
</feature>
<dbReference type="PRINTS" id="PR00344">
    <property type="entry name" value="BCTRLSENSOR"/>
</dbReference>
<dbReference type="SUPFAM" id="SSF55874">
    <property type="entry name" value="ATPase domain of HSP90 chaperone/DNA topoisomerase II/histidine kinase"/>
    <property type="match status" value="1"/>
</dbReference>
<evidence type="ECO:0000256" key="5">
    <source>
        <dbReference type="ARBA" id="ARBA00022741"/>
    </source>
</evidence>